<comment type="caution">
    <text evidence="4">The sequence shown here is derived from an EMBL/GenBank/DDBJ whole genome shotgun (WGS) entry which is preliminary data.</text>
</comment>
<dbReference type="InterPro" id="IPR029479">
    <property type="entry name" value="Nitroreductase"/>
</dbReference>
<name>A0A7C1NAH8_UNCW3</name>
<evidence type="ECO:0000313" key="4">
    <source>
        <dbReference type="EMBL" id="HEA87579.1"/>
    </source>
</evidence>
<dbReference type="Gene3D" id="3.40.109.10">
    <property type="entry name" value="NADH Oxidase"/>
    <property type="match status" value="1"/>
</dbReference>
<evidence type="ECO:0000313" key="5">
    <source>
        <dbReference type="EMBL" id="HEE18635.1"/>
    </source>
</evidence>
<organism evidence="4">
    <name type="scientific">candidate division WOR-3 bacterium</name>
    <dbReference type="NCBI Taxonomy" id="2052148"/>
    <lineage>
        <taxon>Bacteria</taxon>
        <taxon>Bacteria division WOR-3</taxon>
    </lineage>
</organism>
<evidence type="ECO:0000256" key="2">
    <source>
        <dbReference type="ARBA" id="ARBA00023002"/>
    </source>
</evidence>
<dbReference type="GO" id="GO:0016491">
    <property type="term" value="F:oxidoreductase activity"/>
    <property type="evidence" value="ECO:0007669"/>
    <property type="project" value="UniProtKB-KW"/>
</dbReference>
<evidence type="ECO:0000313" key="6">
    <source>
        <dbReference type="EMBL" id="HFJ53118.1"/>
    </source>
</evidence>
<dbReference type="PANTHER" id="PTHR43673:SF10">
    <property type="entry name" value="NADH DEHYDROGENASE_NAD(P)H NITROREDUCTASE XCC3605-RELATED"/>
    <property type="match status" value="1"/>
</dbReference>
<reference evidence="4" key="1">
    <citation type="journal article" date="2020" name="mSystems">
        <title>Genome- and Community-Level Interaction Insights into Carbon Utilization and Element Cycling Functions of Hydrothermarchaeota in Hydrothermal Sediment.</title>
        <authorList>
            <person name="Zhou Z."/>
            <person name="Liu Y."/>
            <person name="Xu W."/>
            <person name="Pan J."/>
            <person name="Luo Z.H."/>
            <person name="Li M."/>
        </authorList>
    </citation>
    <scope>NUCLEOTIDE SEQUENCE [LARGE SCALE GENOMIC DNA]</scope>
    <source>
        <strain evidence="5">SpSt-236</strain>
        <strain evidence="4">SpSt-265</strain>
        <strain evidence="6">SpSt-465</strain>
    </source>
</reference>
<dbReference type="EMBL" id="DSLG01000007">
    <property type="protein sequence ID" value="HEA87579.1"/>
    <property type="molecule type" value="Genomic_DNA"/>
</dbReference>
<sequence length="187" mass="21104">MSSDSPFLQLCRKRRSVRRFADRPVEREKLLLALEAARLAPSADNFQPWRFIVFDEPERKQALADAVFKGVFAASSRFARAPVLVALLIRENVIVNRVAGGIAGNQFQLIDAGIAGEHFVLACAEQGLGTCWIGWFDSRALLRHLGLRRGYRAVALFAVGYPADEDHERIPRRKRLEEIAFFNRAPE</sequence>
<gene>
    <name evidence="5" type="ORF">ENP62_03710</name>
    <name evidence="4" type="ORF">ENP94_06180</name>
    <name evidence="6" type="ORF">ENS16_00275</name>
</gene>
<dbReference type="InterPro" id="IPR000415">
    <property type="entry name" value="Nitroreductase-like"/>
</dbReference>
<dbReference type="PANTHER" id="PTHR43673">
    <property type="entry name" value="NAD(P)H NITROREDUCTASE YDGI-RELATED"/>
    <property type="match status" value="1"/>
</dbReference>
<feature type="domain" description="Nitroreductase" evidence="3">
    <location>
        <begin position="12"/>
        <end position="161"/>
    </location>
</feature>
<evidence type="ECO:0000259" key="3">
    <source>
        <dbReference type="Pfam" id="PF00881"/>
    </source>
</evidence>
<protein>
    <recommendedName>
        <fullName evidence="3">Nitroreductase domain-containing protein</fullName>
    </recommendedName>
</protein>
<accession>A0A7C1NAH8</accession>
<dbReference type="EMBL" id="DSTU01000001">
    <property type="protein sequence ID" value="HFJ53118.1"/>
    <property type="molecule type" value="Genomic_DNA"/>
</dbReference>
<dbReference type="SUPFAM" id="SSF55469">
    <property type="entry name" value="FMN-dependent nitroreductase-like"/>
    <property type="match status" value="1"/>
</dbReference>
<proteinExistence type="inferred from homology"/>
<dbReference type="EMBL" id="DSKA01000267">
    <property type="protein sequence ID" value="HEE18635.1"/>
    <property type="molecule type" value="Genomic_DNA"/>
</dbReference>
<evidence type="ECO:0000256" key="1">
    <source>
        <dbReference type="ARBA" id="ARBA00007118"/>
    </source>
</evidence>
<keyword evidence="2" id="KW-0560">Oxidoreductase</keyword>
<comment type="similarity">
    <text evidence="1">Belongs to the nitroreductase family.</text>
</comment>
<dbReference type="Pfam" id="PF00881">
    <property type="entry name" value="Nitroreductase"/>
    <property type="match status" value="1"/>
</dbReference>
<dbReference type="AlphaFoldDB" id="A0A7C1NAH8"/>